<dbReference type="InterPro" id="IPR038723">
    <property type="entry name" value="ArnR1-like_HTH"/>
</dbReference>
<evidence type="ECO:0000313" key="3">
    <source>
        <dbReference type="EMBL" id="GGI69045.1"/>
    </source>
</evidence>
<gene>
    <name evidence="3" type="ORF">GCM10007112_02510</name>
    <name evidence="2" type="ORF">Vsou_10530</name>
</gene>
<evidence type="ECO:0000313" key="2">
    <source>
        <dbReference type="EMBL" id="BDR91960.1"/>
    </source>
</evidence>
<keyword evidence="5" id="KW-1185">Reference proteome</keyword>
<dbReference type="RefSeq" id="WP_229709668.1">
    <property type="nucleotide sequence ID" value="NZ_AP026830.1"/>
</dbReference>
<reference evidence="3" key="2">
    <citation type="submission" date="2020-09" db="EMBL/GenBank/DDBJ databases">
        <authorList>
            <person name="Sun Q."/>
            <person name="Ohkuma M."/>
        </authorList>
    </citation>
    <scope>NUCLEOTIDE SEQUENCE</scope>
    <source>
        <strain evidence="3">JCM 11219</strain>
    </source>
</reference>
<reference evidence="3" key="1">
    <citation type="journal article" date="2014" name="Int. J. Syst. Evol. Microbiol.">
        <title>Complete genome sequence of Corynebacterium casei LMG S-19264T (=DSM 44701T), isolated from a smear-ripened cheese.</title>
        <authorList>
            <consortium name="US DOE Joint Genome Institute (JGI-PGF)"/>
            <person name="Walter F."/>
            <person name="Albersmeier A."/>
            <person name="Kalinowski J."/>
            <person name="Ruckert C."/>
        </authorList>
    </citation>
    <scope>NUCLEOTIDE SEQUENCE</scope>
    <source>
        <strain evidence="3">JCM 11219</strain>
    </source>
</reference>
<proteinExistence type="predicted"/>
<dbReference type="GeneID" id="76206601"/>
<dbReference type="Proteomes" id="UP000657075">
    <property type="component" value="Unassembled WGS sequence"/>
</dbReference>
<evidence type="ECO:0000259" key="1">
    <source>
        <dbReference type="Pfam" id="PF14947"/>
    </source>
</evidence>
<dbReference type="SUPFAM" id="SSF46785">
    <property type="entry name" value="Winged helix' DNA-binding domain"/>
    <property type="match status" value="1"/>
</dbReference>
<accession>A0A830EBT1</accession>
<dbReference type="InterPro" id="IPR036390">
    <property type="entry name" value="WH_DNA-bd_sf"/>
</dbReference>
<dbReference type="InterPro" id="IPR036388">
    <property type="entry name" value="WH-like_DNA-bd_sf"/>
</dbReference>
<reference evidence="5" key="3">
    <citation type="submission" date="2022-09" db="EMBL/GenBank/DDBJ databases">
        <title>Complete genome sequence of Vulcanisaeta souniana.</title>
        <authorList>
            <person name="Kato S."/>
            <person name="Itoh T."/>
            <person name="Ohkuma M."/>
        </authorList>
    </citation>
    <scope>NUCLEOTIDE SEQUENCE [LARGE SCALE GENOMIC DNA]</scope>
    <source>
        <strain evidence="5">JCM 11219</strain>
    </source>
</reference>
<dbReference type="Proteomes" id="UP001060771">
    <property type="component" value="Chromosome"/>
</dbReference>
<name>A0A830EBT1_9CREN</name>
<feature type="domain" description="ArnR1-like winged helix-turn-helix" evidence="1">
    <location>
        <begin position="8"/>
        <end position="79"/>
    </location>
</feature>
<protein>
    <recommendedName>
        <fullName evidence="1">ArnR1-like winged helix-turn-helix domain-containing protein</fullName>
    </recommendedName>
</protein>
<reference evidence="2" key="4">
    <citation type="journal article" date="2023" name="Microbiol. Resour. Announc.">
        <title>Complete Genome Sequence of Vulcanisaeta souniana Strain IC-059, a Hyperthermophilic Archaeon Isolated from Hot Spring Water in Japan.</title>
        <authorList>
            <person name="Kato S."/>
            <person name="Itoh T."/>
            <person name="Wu L."/>
            <person name="Ma J."/>
            <person name="Ohkuma M."/>
        </authorList>
    </citation>
    <scope>NUCLEOTIDE SEQUENCE</scope>
    <source>
        <strain evidence="2">JCM 11219</strain>
    </source>
</reference>
<dbReference type="AlphaFoldDB" id="A0A830EBT1"/>
<dbReference type="Pfam" id="PF14947">
    <property type="entry name" value="HTH_45"/>
    <property type="match status" value="1"/>
</dbReference>
<dbReference type="EMBL" id="BMNM01000001">
    <property type="protein sequence ID" value="GGI69045.1"/>
    <property type="molecule type" value="Genomic_DNA"/>
</dbReference>
<dbReference type="Gene3D" id="1.10.10.10">
    <property type="entry name" value="Winged helix-like DNA-binding domain superfamily/Winged helix DNA-binding domain"/>
    <property type="match status" value="1"/>
</dbReference>
<sequence>MMYRKRPRTRIEIYADIMLSLDRMGNCDRLSRLAMMVGVPYDRLIRYLNELKSLGLIRWDSSSVYLSKKGMELLVNSRGARDELVLALTGLIQGSIKTIT</sequence>
<evidence type="ECO:0000313" key="5">
    <source>
        <dbReference type="Proteomes" id="UP001060771"/>
    </source>
</evidence>
<organism evidence="3 4">
    <name type="scientific">Vulcanisaeta souniana JCM 11219</name>
    <dbReference type="NCBI Taxonomy" id="1293586"/>
    <lineage>
        <taxon>Archaea</taxon>
        <taxon>Thermoproteota</taxon>
        <taxon>Thermoprotei</taxon>
        <taxon>Thermoproteales</taxon>
        <taxon>Thermoproteaceae</taxon>
        <taxon>Vulcanisaeta</taxon>
    </lineage>
</organism>
<dbReference type="EMBL" id="AP026830">
    <property type="protein sequence ID" value="BDR91960.1"/>
    <property type="molecule type" value="Genomic_DNA"/>
</dbReference>
<evidence type="ECO:0000313" key="4">
    <source>
        <dbReference type="Proteomes" id="UP000657075"/>
    </source>
</evidence>